<dbReference type="EMBL" id="JAZGUE010000003">
    <property type="protein sequence ID" value="KAL2268033.1"/>
    <property type="molecule type" value="Genomic_DNA"/>
</dbReference>
<dbReference type="InterPro" id="IPR019325">
    <property type="entry name" value="NEDD4/Bsd2"/>
</dbReference>
<protein>
    <recommendedName>
        <fullName evidence="9">Metal homeostatis protein bsd2</fullName>
    </recommendedName>
</protein>
<keyword evidence="4 6" id="KW-0472">Membrane</keyword>
<dbReference type="Proteomes" id="UP001600064">
    <property type="component" value="Unassembled WGS sequence"/>
</dbReference>
<evidence type="ECO:0000256" key="2">
    <source>
        <dbReference type="ARBA" id="ARBA00022692"/>
    </source>
</evidence>
<dbReference type="PANTHER" id="PTHR13396:SF5">
    <property type="entry name" value="NEDD4 FAMILY INTERACTING PROTEIN"/>
    <property type="match status" value="1"/>
</dbReference>
<feature type="compositionally biased region" description="Acidic residues" evidence="5">
    <location>
        <begin position="59"/>
        <end position="73"/>
    </location>
</feature>
<evidence type="ECO:0000256" key="5">
    <source>
        <dbReference type="SAM" id="MobiDB-lite"/>
    </source>
</evidence>
<comment type="caution">
    <text evidence="7">The sequence shown here is derived from an EMBL/GenBank/DDBJ whole genome shotgun (WGS) entry which is preliminary data.</text>
</comment>
<evidence type="ECO:0000256" key="6">
    <source>
        <dbReference type="SAM" id="Phobius"/>
    </source>
</evidence>
<sequence length="354" mass="37348">MSGRYERVNTHDQDEPESSPARANARSNLAAPSSPPPSYRSRASSRDRANNAVNPDLADAFDDDDSDSDDEADDRQRLVRSNTTPTPTGSAAQASGTTTASASSSSSSTRSASQSAQPPRPVGSAPTTRRVYGSGIQSDGVFSNLSAKPDTGDNEKEEAPPSYEQAAADQAPPYWETTILAPGLAGPDDVYIDGLPVGNLFSFVWNGMVSMAFQFVGFLLTYLLHSTHAAKQGSRAGLGITLIQYGFYMKSAPPPSSGGGGMHGQVDSDGYARPADPNAHDFNPDDVNAQEGGSGVDGSDWAAWALMIVGWFVLIRAVSDYLKARQHRDLVLQSPDRGLGVPVIAVGEEPGRVV</sequence>
<evidence type="ECO:0008006" key="9">
    <source>
        <dbReference type="Google" id="ProtNLM"/>
    </source>
</evidence>
<evidence type="ECO:0000256" key="4">
    <source>
        <dbReference type="ARBA" id="ARBA00023136"/>
    </source>
</evidence>
<evidence type="ECO:0000256" key="3">
    <source>
        <dbReference type="ARBA" id="ARBA00022989"/>
    </source>
</evidence>
<gene>
    <name evidence="7" type="ORF">VTJ83DRAFT_2879</name>
</gene>
<dbReference type="PANTHER" id="PTHR13396">
    <property type="entry name" value="NEDD4 FAMILY INTERACTING PROTEIN 1/2"/>
    <property type="match status" value="1"/>
</dbReference>
<evidence type="ECO:0000313" key="7">
    <source>
        <dbReference type="EMBL" id="KAL2268033.1"/>
    </source>
</evidence>
<dbReference type="RefSeq" id="XP_070866760.1">
    <property type="nucleotide sequence ID" value="XM_071009197.1"/>
</dbReference>
<dbReference type="Pfam" id="PF10176">
    <property type="entry name" value="NEDD4_Bsd2"/>
    <property type="match status" value="1"/>
</dbReference>
<feature type="compositionally biased region" description="Basic and acidic residues" evidence="5">
    <location>
        <begin position="150"/>
        <end position="159"/>
    </location>
</feature>
<evidence type="ECO:0000313" key="8">
    <source>
        <dbReference type="Proteomes" id="UP001600064"/>
    </source>
</evidence>
<feature type="transmembrane region" description="Helical" evidence="6">
    <location>
        <begin position="203"/>
        <end position="224"/>
    </location>
</feature>
<feature type="compositionally biased region" description="Basic and acidic residues" evidence="5">
    <location>
        <begin position="1"/>
        <end position="13"/>
    </location>
</feature>
<feature type="transmembrane region" description="Helical" evidence="6">
    <location>
        <begin position="301"/>
        <end position="318"/>
    </location>
</feature>
<feature type="compositionally biased region" description="Low complexity" evidence="5">
    <location>
        <begin position="18"/>
        <end position="32"/>
    </location>
</feature>
<keyword evidence="2 6" id="KW-0812">Transmembrane</keyword>
<organism evidence="7 8">
    <name type="scientific">Remersonia thermophila</name>
    <dbReference type="NCBI Taxonomy" id="72144"/>
    <lineage>
        <taxon>Eukaryota</taxon>
        <taxon>Fungi</taxon>
        <taxon>Dikarya</taxon>
        <taxon>Ascomycota</taxon>
        <taxon>Pezizomycotina</taxon>
        <taxon>Sordariomycetes</taxon>
        <taxon>Sordariomycetidae</taxon>
        <taxon>Sordariales</taxon>
        <taxon>Sordariales incertae sedis</taxon>
        <taxon>Remersonia</taxon>
    </lineage>
</organism>
<proteinExistence type="predicted"/>
<comment type="subcellular location">
    <subcellularLocation>
        <location evidence="1">Membrane</location>
        <topology evidence="1">Multi-pass membrane protein</topology>
    </subcellularLocation>
</comment>
<keyword evidence="3 6" id="KW-1133">Transmembrane helix</keyword>
<evidence type="ECO:0000256" key="1">
    <source>
        <dbReference type="ARBA" id="ARBA00004141"/>
    </source>
</evidence>
<accession>A0ABR4DCH6</accession>
<feature type="region of interest" description="Disordered" evidence="5">
    <location>
        <begin position="256"/>
        <end position="294"/>
    </location>
</feature>
<feature type="compositionally biased region" description="Polar residues" evidence="5">
    <location>
        <begin position="135"/>
        <end position="146"/>
    </location>
</feature>
<dbReference type="GeneID" id="98123841"/>
<feature type="region of interest" description="Disordered" evidence="5">
    <location>
        <begin position="1"/>
        <end position="171"/>
    </location>
</feature>
<reference evidence="7 8" key="1">
    <citation type="journal article" date="2024" name="Commun. Biol.">
        <title>Comparative genomic analysis of thermophilic fungi reveals convergent evolutionary adaptations and gene losses.</title>
        <authorList>
            <person name="Steindorff A.S."/>
            <person name="Aguilar-Pontes M.V."/>
            <person name="Robinson A.J."/>
            <person name="Andreopoulos B."/>
            <person name="LaButti K."/>
            <person name="Kuo A."/>
            <person name="Mondo S."/>
            <person name="Riley R."/>
            <person name="Otillar R."/>
            <person name="Haridas S."/>
            <person name="Lipzen A."/>
            <person name="Grimwood J."/>
            <person name="Schmutz J."/>
            <person name="Clum A."/>
            <person name="Reid I.D."/>
            <person name="Moisan M.C."/>
            <person name="Butler G."/>
            <person name="Nguyen T.T.M."/>
            <person name="Dewar K."/>
            <person name="Conant G."/>
            <person name="Drula E."/>
            <person name="Henrissat B."/>
            <person name="Hansel C."/>
            <person name="Singer S."/>
            <person name="Hutchinson M.I."/>
            <person name="de Vries R.P."/>
            <person name="Natvig D.O."/>
            <person name="Powell A.J."/>
            <person name="Tsang A."/>
            <person name="Grigoriev I.V."/>
        </authorList>
    </citation>
    <scope>NUCLEOTIDE SEQUENCE [LARGE SCALE GENOMIC DNA]</scope>
    <source>
        <strain evidence="7 8">ATCC 22073</strain>
    </source>
</reference>
<feature type="compositionally biased region" description="Low complexity" evidence="5">
    <location>
        <begin position="88"/>
        <end position="117"/>
    </location>
</feature>
<keyword evidence="8" id="KW-1185">Reference proteome</keyword>
<name>A0ABR4DCH6_9PEZI</name>
<dbReference type="CDD" id="cd22212">
    <property type="entry name" value="NDFIP-like"/>
    <property type="match status" value="1"/>
</dbReference>